<feature type="compositionally biased region" description="Basic and acidic residues" evidence="5">
    <location>
        <begin position="184"/>
        <end position="208"/>
    </location>
</feature>
<dbReference type="eggNOG" id="KOG1200">
    <property type="taxonomic scope" value="Eukaryota"/>
</dbReference>
<dbReference type="PRINTS" id="PR01167">
    <property type="entry name" value="INSADHFAMILY"/>
</dbReference>
<dbReference type="HOGENOM" id="CLU_010194_13_2_1"/>
<reference evidence="6 7" key="2">
    <citation type="journal article" date="2012" name="PLoS Pathog.">
        <title>Diverse lifestyles and strategies of plant pathogenesis encoded in the genomes of eighteen Dothideomycetes fungi.</title>
        <authorList>
            <person name="Ohm R.A."/>
            <person name="Feau N."/>
            <person name="Henrissat B."/>
            <person name="Schoch C.L."/>
            <person name="Horwitz B.A."/>
            <person name="Barry K.W."/>
            <person name="Condon B.J."/>
            <person name="Copeland A.C."/>
            <person name="Dhillon B."/>
            <person name="Glaser F."/>
            <person name="Hesse C.N."/>
            <person name="Kosti I."/>
            <person name="LaButti K."/>
            <person name="Lindquist E.A."/>
            <person name="Lucas S."/>
            <person name="Salamov A.A."/>
            <person name="Bradshaw R.E."/>
            <person name="Ciuffetti L."/>
            <person name="Hamelin R.C."/>
            <person name="Kema G.H.J."/>
            <person name="Lawrence C."/>
            <person name="Scott J.A."/>
            <person name="Spatafora J.W."/>
            <person name="Turgeon B.G."/>
            <person name="de Wit P.J.G.M."/>
            <person name="Zhong S."/>
            <person name="Goodwin S.B."/>
            <person name="Grigoriev I.V."/>
        </authorList>
    </citation>
    <scope>NUCLEOTIDE SEQUENCE [LARGE SCALE GENOMIC DNA]</scope>
    <source>
        <strain evidence="7">NZE10 / CBS 128990</strain>
    </source>
</reference>
<dbReference type="InterPro" id="IPR036291">
    <property type="entry name" value="NAD(P)-bd_dom_sf"/>
</dbReference>
<evidence type="ECO:0000256" key="4">
    <source>
        <dbReference type="ARBA" id="ARBA00023002"/>
    </source>
</evidence>
<dbReference type="STRING" id="675120.N1PR69"/>
<evidence type="ECO:0000256" key="2">
    <source>
        <dbReference type="ARBA" id="ARBA00006484"/>
    </source>
</evidence>
<dbReference type="PROSITE" id="PS00061">
    <property type="entry name" value="ADH_SHORT"/>
    <property type="match status" value="1"/>
</dbReference>
<dbReference type="OMA" id="RCDVRNW"/>
<dbReference type="GO" id="GO:0016616">
    <property type="term" value="F:oxidoreductase activity, acting on the CH-OH group of donors, NAD or NADP as acceptor"/>
    <property type="evidence" value="ECO:0007669"/>
    <property type="project" value="TreeGrafter"/>
</dbReference>
<dbReference type="AlphaFoldDB" id="N1PR69"/>
<comment type="pathway">
    <text evidence="1">Mycotoxin biosynthesis.</text>
</comment>
<comment type="similarity">
    <text evidence="2">Belongs to the short-chain dehydrogenases/reductases (SDR) family.</text>
</comment>
<name>N1PR69_DOTSN</name>
<dbReference type="OrthoDB" id="5296at2759"/>
<evidence type="ECO:0000256" key="3">
    <source>
        <dbReference type="ARBA" id="ARBA00022857"/>
    </source>
</evidence>
<keyword evidence="4" id="KW-0560">Oxidoreductase</keyword>
<dbReference type="InterPro" id="IPR020904">
    <property type="entry name" value="Sc_DH/Rdtase_CS"/>
</dbReference>
<organism evidence="6 7">
    <name type="scientific">Dothistroma septosporum (strain NZE10 / CBS 128990)</name>
    <name type="common">Red band needle blight fungus</name>
    <name type="synonym">Mycosphaerella pini</name>
    <dbReference type="NCBI Taxonomy" id="675120"/>
    <lineage>
        <taxon>Eukaryota</taxon>
        <taxon>Fungi</taxon>
        <taxon>Dikarya</taxon>
        <taxon>Ascomycota</taxon>
        <taxon>Pezizomycotina</taxon>
        <taxon>Dothideomycetes</taxon>
        <taxon>Dothideomycetidae</taxon>
        <taxon>Mycosphaerellales</taxon>
        <taxon>Mycosphaerellaceae</taxon>
        <taxon>Dothistroma</taxon>
    </lineage>
</organism>
<dbReference type="GO" id="GO:0005737">
    <property type="term" value="C:cytoplasm"/>
    <property type="evidence" value="ECO:0007669"/>
    <property type="project" value="TreeGrafter"/>
</dbReference>
<evidence type="ECO:0000256" key="1">
    <source>
        <dbReference type="ARBA" id="ARBA00004685"/>
    </source>
</evidence>
<sequence>MVQLVRVPYCLRRNLELTSRSWDDNEEESYKMIQINVNHPVKLTRLAMRALTGAKKQGVVALLASSAGVRGNYLASLYATSKHAIVGFTKSMGQADVEEGVKIVCIMPGMVQSPLWEDRQDEVAKATQYHERLTTALQPADIAENLIRMIVSKEYGGGACVLKTKTEERVVEEGFTKNAGKYDPSPRPEPDLGRIKKLLDGERGKPWS</sequence>
<keyword evidence="7" id="KW-1185">Reference proteome</keyword>
<dbReference type="InterPro" id="IPR002347">
    <property type="entry name" value="SDR_fam"/>
</dbReference>
<proteinExistence type="inferred from homology"/>
<evidence type="ECO:0000256" key="5">
    <source>
        <dbReference type="SAM" id="MobiDB-lite"/>
    </source>
</evidence>
<protein>
    <submittedName>
        <fullName evidence="6">Uncharacterized protein</fullName>
    </submittedName>
</protein>
<dbReference type="PANTHER" id="PTHR44229">
    <property type="entry name" value="15-HYDROXYPROSTAGLANDIN DEHYDROGENASE [NAD(+)]"/>
    <property type="match status" value="1"/>
</dbReference>
<dbReference type="Pfam" id="PF00106">
    <property type="entry name" value="adh_short"/>
    <property type="match status" value="1"/>
</dbReference>
<feature type="region of interest" description="Disordered" evidence="5">
    <location>
        <begin position="173"/>
        <end position="208"/>
    </location>
</feature>
<evidence type="ECO:0000313" key="7">
    <source>
        <dbReference type="Proteomes" id="UP000016933"/>
    </source>
</evidence>
<dbReference type="Proteomes" id="UP000016933">
    <property type="component" value="Unassembled WGS sequence"/>
</dbReference>
<evidence type="ECO:0000313" key="6">
    <source>
        <dbReference type="EMBL" id="EME45941.1"/>
    </source>
</evidence>
<dbReference type="EMBL" id="KB446537">
    <property type="protein sequence ID" value="EME45941.1"/>
    <property type="molecule type" value="Genomic_DNA"/>
</dbReference>
<keyword evidence="3" id="KW-0521">NADP</keyword>
<gene>
    <name evidence="6" type="ORF">DOTSEDRAFT_42559</name>
</gene>
<dbReference type="SUPFAM" id="SSF51735">
    <property type="entry name" value="NAD(P)-binding Rossmann-fold domains"/>
    <property type="match status" value="1"/>
</dbReference>
<reference evidence="7" key="1">
    <citation type="journal article" date="2012" name="PLoS Genet.">
        <title>The genomes of the fungal plant pathogens Cladosporium fulvum and Dothistroma septosporum reveal adaptation to different hosts and lifestyles but also signatures of common ancestry.</title>
        <authorList>
            <person name="de Wit P.J.G.M."/>
            <person name="van der Burgt A."/>
            <person name="Oekmen B."/>
            <person name="Stergiopoulos I."/>
            <person name="Abd-Elsalam K.A."/>
            <person name="Aerts A.L."/>
            <person name="Bahkali A.H."/>
            <person name="Beenen H.G."/>
            <person name="Chettri P."/>
            <person name="Cox M.P."/>
            <person name="Datema E."/>
            <person name="de Vries R.P."/>
            <person name="Dhillon B."/>
            <person name="Ganley A.R."/>
            <person name="Griffiths S.A."/>
            <person name="Guo Y."/>
            <person name="Hamelin R.C."/>
            <person name="Henrissat B."/>
            <person name="Kabir M.S."/>
            <person name="Jashni M.K."/>
            <person name="Kema G."/>
            <person name="Klaubauf S."/>
            <person name="Lapidus A."/>
            <person name="Levasseur A."/>
            <person name="Lindquist E."/>
            <person name="Mehrabi R."/>
            <person name="Ohm R.A."/>
            <person name="Owen T.J."/>
            <person name="Salamov A."/>
            <person name="Schwelm A."/>
            <person name="Schijlen E."/>
            <person name="Sun H."/>
            <person name="van den Burg H.A."/>
            <person name="van Ham R.C.H.J."/>
            <person name="Zhang S."/>
            <person name="Goodwin S.B."/>
            <person name="Grigoriev I.V."/>
            <person name="Collemare J."/>
            <person name="Bradshaw R.E."/>
        </authorList>
    </citation>
    <scope>NUCLEOTIDE SEQUENCE [LARGE SCALE GENOMIC DNA]</scope>
    <source>
        <strain evidence="7">NZE10 / CBS 128990</strain>
    </source>
</reference>
<dbReference type="PANTHER" id="PTHR44229:SF4">
    <property type="entry name" value="15-HYDROXYPROSTAGLANDIN DEHYDROGENASE [NAD(+)]"/>
    <property type="match status" value="1"/>
</dbReference>
<accession>N1PR69</accession>
<dbReference type="Gene3D" id="3.40.50.720">
    <property type="entry name" value="NAD(P)-binding Rossmann-like Domain"/>
    <property type="match status" value="1"/>
</dbReference>